<evidence type="ECO:0000313" key="3">
    <source>
        <dbReference type="EMBL" id="KAG8175218.1"/>
    </source>
</evidence>
<dbReference type="Gene3D" id="1.10.287.1490">
    <property type="match status" value="1"/>
</dbReference>
<dbReference type="PANTHER" id="PTHR23160">
    <property type="entry name" value="SYNAPTONEMAL COMPLEX PROTEIN-RELATED"/>
    <property type="match status" value="1"/>
</dbReference>
<evidence type="ECO:0000256" key="2">
    <source>
        <dbReference type="SAM" id="Coils"/>
    </source>
</evidence>
<feature type="coiled-coil region" evidence="2">
    <location>
        <begin position="1334"/>
        <end position="1505"/>
    </location>
</feature>
<dbReference type="Proteomes" id="UP000827092">
    <property type="component" value="Unassembled WGS sequence"/>
</dbReference>
<keyword evidence="1 2" id="KW-0175">Coiled coil</keyword>
<keyword evidence="4" id="KW-1185">Reference proteome</keyword>
<evidence type="ECO:0000313" key="4">
    <source>
        <dbReference type="Proteomes" id="UP000827092"/>
    </source>
</evidence>
<name>A0AAV6TUC2_9ARAC</name>
<dbReference type="PANTHER" id="PTHR23160:SF19">
    <property type="entry name" value="MYOSIN HEAVY CHAIN-RELATED PROTEIN"/>
    <property type="match status" value="1"/>
</dbReference>
<feature type="coiled-coil region" evidence="2">
    <location>
        <begin position="496"/>
        <end position="604"/>
    </location>
</feature>
<comment type="caution">
    <text evidence="3">The sequence shown here is derived from an EMBL/GenBank/DDBJ whole genome shotgun (WGS) entry which is preliminary data.</text>
</comment>
<feature type="coiled-coil region" evidence="2">
    <location>
        <begin position="1614"/>
        <end position="1641"/>
    </location>
</feature>
<proteinExistence type="predicted"/>
<reference evidence="3 4" key="1">
    <citation type="journal article" date="2022" name="Nat. Ecol. Evol.">
        <title>A masculinizing supergene underlies an exaggerated male reproductive morph in a spider.</title>
        <authorList>
            <person name="Hendrickx F."/>
            <person name="De Corte Z."/>
            <person name="Sonet G."/>
            <person name="Van Belleghem S.M."/>
            <person name="Kostlbacher S."/>
            <person name="Vangestel C."/>
        </authorList>
    </citation>
    <scope>NUCLEOTIDE SEQUENCE [LARGE SCALE GENOMIC DNA]</scope>
    <source>
        <strain evidence="3">W744_W776</strain>
    </source>
</reference>
<sequence>MEHFFEATTAEDDSQYNLTRQYQVLFGNLTNEDMEELRPVPPRAAVESSLYTTIEPSLQALTGPVESPPTHEAGTQASLPEIISMIGSSPEVVQLKLNTPHMTISNLENYLDIAGNKVKNIYFMTLRFKNPVIVPHGIANSTICINKDQCIAIDRNYTSKITSKEGGLVFVFDHLNRTKGNVEHELLKCLFPKQDFVFSVFHIRTLYVASYHNPFQTIWRVIRKGVAFQALVKMLDSCVLKTCPFTIDIAAMMRHFKRNKTIDLFNFSNWYPMARMMCEKNYRTCYYHAPTTEYGHLIYKICKRSKEFQLSANHPPPEFYTCQITLDDTKPVGIACSVVDNKVEYVSTFVVSYTDHWFLDTNRTSCCFSPSEPRYAKCRYWFPLLKDKETWLKYGLGWYLQRYVEKMCEIKMVLKTLVETLLRTQREPHNLLHTQLLRNLKRDVQHDVTEAFTISQPLVEKYPEVYRRSTSFVDFLFRMCHVDLPSSVIPKTHWEHSDLKEENQRLSDKIEALQKQLEECRRLNEVKIESSPEIQNTHLSDLKEENQRLSDKIEALQKQLEECRLNEQKLKMECSLHDRELQSMKKQLEILEAREKELQALNASSSDTLQLMHDTFTDTLKQLNSVQDKKIQTMTAQQEMMTELHNIVQPQGLFTRPPLENDGMNIDPSPPNLPALPCSSTSGNLVEYVLFVEALSKSIMEQLNNMLSQNHVTKNDLATWEQSILQEIRNISPPPALPPPPSYLPLTSGDEQQVVPTFTFIDSLSNSITEKLKNMLLENRVTKSDLEKWNESISNLMNNMTLPPPPSNPSLPSTSQVATLAEQQITVSYMEGLKNLILQKLDTIPSENRTTTNDLETCTESVLEGSVSQIPALPPPPPIPAITFTNNDQPTNQIADGSTEKQQLPATKDDLISTKDEILQHISDLRLENDISSLTALENSMVQILNETPVDLKNNPSWKKAIQEQIKELVPALETDLNVLKEAQPTDLSLQDVIKSVQEAVIHCTNAKQSEELKKELFNLLAVKDDSNINAFIEKLDNIVQSKLNPVVNSLKSTLDAYLGRLLPDAQMEQVVQMFRVDEAFQEMLNYLNENKKELKKATRICKDNIVSQIREVVRHIVVLYGNKMDMLPIVGQLNTLEERILEKDQQLASRMEVETIDELKMLFEQIFPQIKDSPNWQLQVFNAVVQTNANYKDLVQKIENIASYLQNPNLKAESWDTELVKIFDFHRSYAINLERELRQSQQQFLEFQSALGTIMQTQIYNTLQQSSDDFFRWCQTTFETMMRTLTQTNQHFNQMIQDAQTHYVYTIEDVTDVPENPLALTNEEKNAITYVSEDQHIETQRRLENEIEELKNQLAACTQLEEEHRETQRGLQDEIDHLKNQLASCTQLEEEHREMQRGLRDEIDHLKNQLAACTQLEEEHIETQRGLQDEIDQLNNQLAACKKSEKQHKDTEKKLQDDIAQMNAAYTQLQGQHTETEKKLQDDIAQMNAAYTQLQGQHTETEKRLRDEITQLTIQSGKEQLQQGDVGRKSKLKRKRGFSDDTDAVELTLLKKYFLYLYKLYFETIWGFYHVPDDKKPLFQEKINIMKRITPSDRPNDLLDICKTYMECDLQRLVDDKSVLQELEARLENVETIKELLQTCTDEARKHCERLAGTSAPLSSTSTQQMVPYPEGSMVLSYGAPQDSEQEMN</sequence>
<organism evidence="3 4">
    <name type="scientific">Oedothorax gibbosus</name>
    <dbReference type="NCBI Taxonomy" id="931172"/>
    <lineage>
        <taxon>Eukaryota</taxon>
        <taxon>Metazoa</taxon>
        <taxon>Ecdysozoa</taxon>
        <taxon>Arthropoda</taxon>
        <taxon>Chelicerata</taxon>
        <taxon>Arachnida</taxon>
        <taxon>Araneae</taxon>
        <taxon>Araneomorphae</taxon>
        <taxon>Entelegynae</taxon>
        <taxon>Araneoidea</taxon>
        <taxon>Linyphiidae</taxon>
        <taxon>Erigoninae</taxon>
        <taxon>Oedothorax</taxon>
    </lineage>
</organism>
<evidence type="ECO:0000256" key="1">
    <source>
        <dbReference type="ARBA" id="ARBA00023054"/>
    </source>
</evidence>
<accession>A0AAV6TUC2</accession>
<protein>
    <submittedName>
        <fullName evidence="3">Uncharacterized protein</fullName>
    </submittedName>
</protein>
<gene>
    <name evidence="3" type="ORF">JTE90_022641</name>
</gene>
<dbReference type="EMBL" id="JAFNEN010001048">
    <property type="protein sequence ID" value="KAG8175218.1"/>
    <property type="molecule type" value="Genomic_DNA"/>
</dbReference>